<feature type="transmembrane region" description="Helical" evidence="7">
    <location>
        <begin position="143"/>
        <end position="164"/>
    </location>
</feature>
<evidence type="ECO:0000256" key="5">
    <source>
        <dbReference type="ARBA" id="ARBA00022989"/>
    </source>
</evidence>
<sequence length="508" mass="53361">MDHTQSHKDGASIARSPCAKCDKLVTSPAGPIGHPAMAPAPVARYGPAMPILPYIVAATFFMEYLDSTIIATALPAMARSFHVGPNELSLGMTAYMLTLAVFIPISGWMADRFGSRTIFATAVAIFTAASVLCGFAGSVGTFIATRVLQGLGGAMMVPVGRFIVVRNTETSRMIQAISTITWPAVAAPVVGPTVGGMIVTFASWHWIFFINLPLGLAVLGVIFAVVPQQFGERRPLDWGGFLLGGASLTAILLGTELASNTQASPLLACGLFGGGLLLGTATLRHASGQPHPLLDFRLMRHPTFGVTVLAGTLSRLTIDAIPYLVPLLLQVGFGLSAFRAGSLMLAFALGNLGMKMFTTRILTRVGFRATAAVNAALGAAFIMLAGTMVPATPVTLLLLVLLGCGVTRSMQYTLLATLGYADIGTEEKGAASTLLSVNQQMCIGMGVAFAALTLRLTALLRGEHPSTDAFTPTDFHWAFLVVAVPLLLSIPRYLRLERTAGAALRKAS</sequence>
<keyword evidence="5 7" id="KW-1133">Transmembrane helix</keyword>
<evidence type="ECO:0000313" key="9">
    <source>
        <dbReference type="EMBL" id="GBQ29876.1"/>
    </source>
</evidence>
<evidence type="ECO:0000256" key="1">
    <source>
        <dbReference type="ARBA" id="ARBA00004651"/>
    </source>
</evidence>
<dbReference type="Gene3D" id="1.20.1720.10">
    <property type="entry name" value="Multidrug resistance protein D"/>
    <property type="match status" value="1"/>
</dbReference>
<dbReference type="Proteomes" id="UP001060895">
    <property type="component" value="Unassembled WGS sequence"/>
</dbReference>
<accession>A0ABQ0PBH7</accession>
<feature type="transmembrane region" description="Helical" evidence="7">
    <location>
        <begin position="238"/>
        <end position="257"/>
    </location>
</feature>
<dbReference type="SUPFAM" id="SSF103473">
    <property type="entry name" value="MFS general substrate transporter"/>
    <property type="match status" value="1"/>
</dbReference>
<evidence type="ECO:0000256" key="6">
    <source>
        <dbReference type="ARBA" id="ARBA00023136"/>
    </source>
</evidence>
<feature type="transmembrane region" description="Helical" evidence="7">
    <location>
        <begin position="442"/>
        <end position="460"/>
    </location>
</feature>
<comment type="caution">
    <text evidence="9">The sequence shown here is derived from an EMBL/GenBank/DDBJ whole genome shotgun (WGS) entry which is preliminary data.</text>
</comment>
<keyword evidence="4 7" id="KW-0812">Transmembrane</keyword>
<feature type="transmembrane region" description="Helical" evidence="7">
    <location>
        <begin position="204"/>
        <end position="226"/>
    </location>
</feature>
<dbReference type="EMBL" id="BAQP01000340">
    <property type="protein sequence ID" value="GBQ29876.1"/>
    <property type="molecule type" value="Genomic_DNA"/>
</dbReference>
<feature type="transmembrane region" description="Helical" evidence="7">
    <location>
        <begin position="365"/>
        <end position="384"/>
    </location>
</feature>
<gene>
    <name evidence="9" type="ORF">AA12717_3394</name>
</gene>
<feature type="transmembrane region" description="Helical" evidence="7">
    <location>
        <begin position="54"/>
        <end position="78"/>
    </location>
</feature>
<dbReference type="InterPro" id="IPR036259">
    <property type="entry name" value="MFS_trans_sf"/>
</dbReference>
<evidence type="ECO:0000256" key="7">
    <source>
        <dbReference type="SAM" id="Phobius"/>
    </source>
</evidence>
<feature type="transmembrane region" description="Helical" evidence="7">
    <location>
        <begin position="117"/>
        <end position="137"/>
    </location>
</feature>
<dbReference type="PANTHER" id="PTHR42718">
    <property type="entry name" value="MAJOR FACILITATOR SUPERFAMILY MULTIDRUG TRANSPORTER MFSC"/>
    <property type="match status" value="1"/>
</dbReference>
<dbReference type="PANTHER" id="PTHR42718:SF46">
    <property type="entry name" value="BLR6921 PROTEIN"/>
    <property type="match status" value="1"/>
</dbReference>
<name>A0ABQ0PBH7_9PROT</name>
<evidence type="ECO:0000256" key="2">
    <source>
        <dbReference type="ARBA" id="ARBA00022448"/>
    </source>
</evidence>
<evidence type="ECO:0000256" key="3">
    <source>
        <dbReference type="ARBA" id="ARBA00022475"/>
    </source>
</evidence>
<dbReference type="Pfam" id="PF07690">
    <property type="entry name" value="MFS_1"/>
    <property type="match status" value="1"/>
</dbReference>
<dbReference type="PROSITE" id="PS50850">
    <property type="entry name" value="MFS"/>
    <property type="match status" value="1"/>
</dbReference>
<dbReference type="Gene3D" id="1.20.1250.20">
    <property type="entry name" value="MFS general substrate transporter like domains"/>
    <property type="match status" value="1"/>
</dbReference>
<feature type="transmembrane region" description="Helical" evidence="7">
    <location>
        <begin position="304"/>
        <end position="325"/>
    </location>
</feature>
<evidence type="ECO:0000259" key="8">
    <source>
        <dbReference type="PROSITE" id="PS50850"/>
    </source>
</evidence>
<feature type="transmembrane region" description="Helical" evidence="7">
    <location>
        <begin position="90"/>
        <end position="110"/>
    </location>
</feature>
<keyword evidence="10" id="KW-1185">Reference proteome</keyword>
<feature type="transmembrane region" description="Helical" evidence="7">
    <location>
        <begin position="263"/>
        <end position="283"/>
    </location>
</feature>
<feature type="transmembrane region" description="Helical" evidence="7">
    <location>
        <begin position="176"/>
        <end position="198"/>
    </location>
</feature>
<evidence type="ECO:0000256" key="4">
    <source>
        <dbReference type="ARBA" id="ARBA00022692"/>
    </source>
</evidence>
<dbReference type="InterPro" id="IPR011701">
    <property type="entry name" value="MFS"/>
</dbReference>
<feature type="transmembrane region" description="Helical" evidence="7">
    <location>
        <begin position="475"/>
        <end position="494"/>
    </location>
</feature>
<evidence type="ECO:0000313" key="10">
    <source>
        <dbReference type="Proteomes" id="UP001060895"/>
    </source>
</evidence>
<feature type="domain" description="Major facilitator superfamily (MFS) profile" evidence="8">
    <location>
        <begin position="52"/>
        <end position="501"/>
    </location>
</feature>
<reference evidence="9" key="1">
    <citation type="submission" date="2013-04" db="EMBL/GenBank/DDBJ databases">
        <title>The genome sequencing project of 58 acetic acid bacteria.</title>
        <authorList>
            <person name="Okamoto-Kainuma A."/>
            <person name="Ishikawa M."/>
            <person name="Umino S."/>
            <person name="Koizumi Y."/>
            <person name="Shiwa Y."/>
            <person name="Yoshikawa H."/>
            <person name="Matsutani M."/>
            <person name="Matsushita K."/>
        </authorList>
    </citation>
    <scope>NUCLEOTIDE SEQUENCE</scope>
    <source>
        <strain evidence="9">DSM 12717</strain>
    </source>
</reference>
<dbReference type="InterPro" id="IPR020846">
    <property type="entry name" value="MFS_dom"/>
</dbReference>
<keyword evidence="3" id="KW-1003">Cell membrane</keyword>
<protein>
    <submittedName>
        <fullName evidence="9">Major facilitator superfamily transporter</fullName>
    </submittedName>
</protein>
<feature type="transmembrane region" description="Helical" evidence="7">
    <location>
        <begin position="331"/>
        <end position="353"/>
    </location>
</feature>
<keyword evidence="2" id="KW-0813">Transport</keyword>
<organism evidence="9 10">
    <name type="scientific">Gluconacetobacter sacchari DSM 12717</name>
    <dbReference type="NCBI Taxonomy" id="1307940"/>
    <lineage>
        <taxon>Bacteria</taxon>
        <taxon>Pseudomonadati</taxon>
        <taxon>Pseudomonadota</taxon>
        <taxon>Alphaproteobacteria</taxon>
        <taxon>Acetobacterales</taxon>
        <taxon>Acetobacteraceae</taxon>
        <taxon>Gluconacetobacter</taxon>
    </lineage>
</organism>
<proteinExistence type="predicted"/>
<comment type="subcellular location">
    <subcellularLocation>
        <location evidence="1">Cell membrane</location>
        <topology evidence="1">Multi-pass membrane protein</topology>
    </subcellularLocation>
</comment>
<keyword evidence="6 7" id="KW-0472">Membrane</keyword>